<dbReference type="AlphaFoldDB" id="A0A3A1Y647"/>
<dbReference type="InterPro" id="IPR050126">
    <property type="entry name" value="Ap4A_hydrolase"/>
</dbReference>
<feature type="domain" description="Calcineurin-like phosphoesterase" evidence="1">
    <location>
        <begin position="4"/>
        <end position="139"/>
    </location>
</feature>
<gene>
    <name evidence="2" type="ORF">CJP74_03800</name>
</gene>
<dbReference type="OrthoDB" id="9807890at2"/>
<dbReference type="GO" id="GO:0005737">
    <property type="term" value="C:cytoplasm"/>
    <property type="evidence" value="ECO:0007669"/>
    <property type="project" value="TreeGrafter"/>
</dbReference>
<comment type="caution">
    <text evidence="2">The sequence shown here is derived from an EMBL/GenBank/DDBJ whole genome shotgun (WGS) entry which is preliminary data.</text>
</comment>
<organism evidence="2 3">
    <name type="scientific">Psittacicella melopsittaci</name>
    <dbReference type="NCBI Taxonomy" id="2028576"/>
    <lineage>
        <taxon>Bacteria</taxon>
        <taxon>Pseudomonadati</taxon>
        <taxon>Pseudomonadota</taxon>
        <taxon>Gammaproteobacteria</taxon>
        <taxon>Pasteurellales</taxon>
        <taxon>Psittacicellaceae</taxon>
        <taxon>Psittacicella</taxon>
    </lineage>
</organism>
<accession>A0A3A1Y647</accession>
<dbReference type="RefSeq" id="WP_119496937.1">
    <property type="nucleotide sequence ID" value="NZ_NRJH01000030.1"/>
</dbReference>
<proteinExistence type="predicted"/>
<dbReference type="GO" id="GO:0016791">
    <property type="term" value="F:phosphatase activity"/>
    <property type="evidence" value="ECO:0007669"/>
    <property type="project" value="TreeGrafter"/>
</dbReference>
<evidence type="ECO:0000313" key="2">
    <source>
        <dbReference type="EMBL" id="RIY32739.1"/>
    </source>
</evidence>
<protein>
    <recommendedName>
        <fullName evidence="1">Calcineurin-like phosphoesterase domain-containing protein</fullName>
    </recommendedName>
</protein>
<reference evidence="2 3" key="1">
    <citation type="submission" date="2017-08" db="EMBL/GenBank/DDBJ databases">
        <title>Reclassification of Bisgaard taxon 37 and 44.</title>
        <authorList>
            <person name="Christensen H."/>
        </authorList>
    </citation>
    <scope>NUCLEOTIDE SEQUENCE [LARGE SCALE GENOMIC DNA]</scope>
    <source>
        <strain evidence="2 3">B96_4</strain>
    </source>
</reference>
<dbReference type="Gene3D" id="3.60.21.10">
    <property type="match status" value="1"/>
</dbReference>
<dbReference type="Pfam" id="PF00149">
    <property type="entry name" value="Metallophos"/>
    <property type="match status" value="1"/>
</dbReference>
<dbReference type="SUPFAM" id="SSF56300">
    <property type="entry name" value="Metallo-dependent phosphatases"/>
    <property type="match status" value="1"/>
</dbReference>
<dbReference type="EMBL" id="NRJH01000030">
    <property type="protein sequence ID" value="RIY32739.1"/>
    <property type="molecule type" value="Genomic_DNA"/>
</dbReference>
<dbReference type="PANTHER" id="PTHR42850:SF11">
    <property type="entry name" value="BIS(5'-NUCLEOSYL)-TETRAPHOSPHATASE [SYMMETRICAL]"/>
    <property type="match status" value="1"/>
</dbReference>
<evidence type="ECO:0000313" key="3">
    <source>
        <dbReference type="Proteomes" id="UP000266258"/>
    </source>
</evidence>
<dbReference type="PANTHER" id="PTHR42850">
    <property type="entry name" value="METALLOPHOSPHOESTERASE"/>
    <property type="match status" value="1"/>
</dbReference>
<sequence>MAKYVIGDIHGCADEFAQLLEKINFNPDRDQLYLVGDLVGRGPKPKEVLDLAIASQAKAVLGNYDLHFLSCLYGARTAKPEDNFEPLLSLSEQEKAYYAKWLQEQGFVREEEGFYLVHAALEPSWTPEQISLYGQKAQEYFASWDEAEFKRVFGNKRFIDTLSELSYTDKNDIALRQFLESMLMFTICRYRAFTLPEQDSILVPPNAKSVVEQVGVDKLNRLQPSLLIKDFSKPYYDLNVSLKCKPEPKREEGLYPWFDFVQAKKELFKDHKRAIYGNANFNFLGFKKPIYFGHWSFCNGVELVPGVICTDTSCVYGGRLSAYKLPEFAVNMQDEAFLLKLAQPYAWVEKIN</sequence>
<dbReference type="InterPro" id="IPR029052">
    <property type="entry name" value="Metallo-depent_PP-like"/>
</dbReference>
<keyword evidence="3" id="KW-1185">Reference proteome</keyword>
<dbReference type="InterPro" id="IPR004843">
    <property type="entry name" value="Calcineurin-like_PHP"/>
</dbReference>
<name>A0A3A1Y647_9GAMM</name>
<evidence type="ECO:0000259" key="1">
    <source>
        <dbReference type="Pfam" id="PF00149"/>
    </source>
</evidence>
<dbReference type="Proteomes" id="UP000266258">
    <property type="component" value="Unassembled WGS sequence"/>
</dbReference>